<keyword evidence="4" id="KW-1185">Reference proteome</keyword>
<dbReference type="EMBL" id="JAQQAF010000006">
    <property type="protein sequence ID" value="KAJ8477498.1"/>
    <property type="molecule type" value="Genomic_DNA"/>
</dbReference>
<evidence type="ECO:0000256" key="1">
    <source>
        <dbReference type="SAM" id="MobiDB-lite"/>
    </source>
</evidence>
<comment type="caution">
    <text evidence="3">The sequence shown here is derived from an EMBL/GenBank/DDBJ whole genome shotgun (WGS) entry which is preliminary data.</text>
</comment>
<accession>A0AAV8QKR0</accession>
<reference evidence="3 4" key="1">
    <citation type="submission" date="2022-12" db="EMBL/GenBank/DDBJ databases">
        <title>Chromosome-scale assembly of the Ensete ventricosum genome.</title>
        <authorList>
            <person name="Dussert Y."/>
            <person name="Stocks J."/>
            <person name="Wendawek A."/>
            <person name="Woldeyes F."/>
            <person name="Nichols R.A."/>
            <person name="Borrell J.S."/>
        </authorList>
    </citation>
    <scope>NUCLEOTIDE SEQUENCE [LARGE SCALE GENOMIC DNA]</scope>
    <source>
        <strain evidence="4">cv. Maze</strain>
        <tissue evidence="3">Seeds</tissue>
    </source>
</reference>
<dbReference type="AlphaFoldDB" id="A0AAV8QKR0"/>
<feature type="region of interest" description="Disordered" evidence="1">
    <location>
        <begin position="1"/>
        <end position="20"/>
    </location>
</feature>
<organism evidence="3 4">
    <name type="scientific">Ensete ventricosum</name>
    <name type="common">Abyssinian banana</name>
    <name type="synonym">Musa ensete</name>
    <dbReference type="NCBI Taxonomy" id="4639"/>
    <lineage>
        <taxon>Eukaryota</taxon>
        <taxon>Viridiplantae</taxon>
        <taxon>Streptophyta</taxon>
        <taxon>Embryophyta</taxon>
        <taxon>Tracheophyta</taxon>
        <taxon>Spermatophyta</taxon>
        <taxon>Magnoliopsida</taxon>
        <taxon>Liliopsida</taxon>
        <taxon>Zingiberales</taxon>
        <taxon>Musaceae</taxon>
        <taxon>Ensete</taxon>
    </lineage>
</organism>
<protein>
    <submittedName>
        <fullName evidence="3">Uncharacterized protein</fullName>
    </submittedName>
</protein>
<keyword evidence="2" id="KW-1133">Transmembrane helix</keyword>
<feature type="transmembrane region" description="Helical" evidence="2">
    <location>
        <begin position="128"/>
        <end position="149"/>
    </location>
</feature>
<keyword evidence="2" id="KW-0472">Membrane</keyword>
<evidence type="ECO:0000256" key="2">
    <source>
        <dbReference type="SAM" id="Phobius"/>
    </source>
</evidence>
<gene>
    <name evidence="3" type="ORF">OPV22_021225</name>
</gene>
<keyword evidence="2" id="KW-0812">Transmembrane</keyword>
<name>A0AAV8QKR0_ENSVE</name>
<evidence type="ECO:0000313" key="3">
    <source>
        <dbReference type="EMBL" id="KAJ8477498.1"/>
    </source>
</evidence>
<feature type="transmembrane region" description="Helical" evidence="2">
    <location>
        <begin position="28"/>
        <end position="46"/>
    </location>
</feature>
<dbReference type="Proteomes" id="UP001222027">
    <property type="component" value="Unassembled WGS sequence"/>
</dbReference>
<sequence>MQAAEVVGESQNSDKPETGNCARKNPKFIIWAAAAAAAAAAVVVTLSDAASRIRRQPARDHGAVVAGLGGFHGAAGGAAERLGLLEARRVPRDPVELGVPRGPSSPSDVVESMDYDADQVSGECKHYVLMHMGGSLVFYCVSAGGQALIRDAPQLCRLWHSFPSILITLALALLLAVAYVSSPLFMLSQISKKVHLHQLPMYKFRRIYNSSEILLNEVHTSKGGMIKCDSDEPIEHVLLAEDAVFSMAPGNLDPEVNMNKLFGEVEHLILMPTLIKTMRQ</sequence>
<feature type="transmembrane region" description="Helical" evidence="2">
    <location>
        <begin position="161"/>
        <end position="187"/>
    </location>
</feature>
<proteinExistence type="predicted"/>
<evidence type="ECO:0000313" key="4">
    <source>
        <dbReference type="Proteomes" id="UP001222027"/>
    </source>
</evidence>